<evidence type="ECO:0000256" key="7">
    <source>
        <dbReference type="ARBA" id="ARBA00035192"/>
    </source>
</evidence>
<organism evidence="8 9">
    <name type="scientific">Tuber aestivum</name>
    <name type="common">summer truffle</name>
    <dbReference type="NCBI Taxonomy" id="59557"/>
    <lineage>
        <taxon>Eukaryota</taxon>
        <taxon>Fungi</taxon>
        <taxon>Dikarya</taxon>
        <taxon>Ascomycota</taxon>
        <taxon>Pezizomycotina</taxon>
        <taxon>Pezizomycetes</taxon>
        <taxon>Pezizales</taxon>
        <taxon>Tuberaceae</taxon>
        <taxon>Tuber</taxon>
    </lineage>
</organism>
<dbReference type="Pfam" id="PF09812">
    <property type="entry name" value="MRP-L28"/>
    <property type="match status" value="1"/>
</dbReference>
<keyword evidence="4" id="KW-0689">Ribosomal protein</keyword>
<evidence type="ECO:0000256" key="6">
    <source>
        <dbReference type="ARBA" id="ARBA00023274"/>
    </source>
</evidence>
<dbReference type="Proteomes" id="UP001412239">
    <property type="component" value="Unassembled WGS sequence"/>
</dbReference>
<keyword evidence="3" id="KW-0809">Transit peptide</keyword>
<keyword evidence="5" id="KW-0496">Mitochondrion</keyword>
<dbReference type="PANTHER" id="PTHR39150:SF1">
    <property type="entry name" value="LARGE RIBOSOMAL SUBUNIT PROTEIN ML40"/>
    <property type="match status" value="1"/>
</dbReference>
<dbReference type="InterPro" id="IPR042831">
    <property type="entry name" value="Ribosomal_mL40_fung"/>
</dbReference>
<evidence type="ECO:0000256" key="2">
    <source>
        <dbReference type="ARBA" id="ARBA00009360"/>
    </source>
</evidence>
<keyword evidence="9" id="KW-1185">Reference proteome</keyword>
<dbReference type="GO" id="GO:0005840">
    <property type="term" value="C:ribosome"/>
    <property type="evidence" value="ECO:0007669"/>
    <property type="project" value="UniProtKB-KW"/>
</dbReference>
<dbReference type="GO" id="GO:0032543">
    <property type="term" value="P:mitochondrial translation"/>
    <property type="evidence" value="ECO:0007669"/>
    <property type="project" value="InterPro"/>
</dbReference>
<dbReference type="EMBL" id="LN890955">
    <property type="protein sequence ID" value="CUS14843.1"/>
    <property type="molecule type" value="Genomic_DNA"/>
</dbReference>
<comment type="similarity">
    <text evidence="2">Belongs to the mitochondrion-specific ribosomal protein mL40 family.</text>
</comment>
<name>A0A292Q7V4_9PEZI</name>
<protein>
    <recommendedName>
        <fullName evidence="7">Large ribosomal subunit protein mL40</fullName>
    </recommendedName>
</protein>
<evidence type="ECO:0000313" key="9">
    <source>
        <dbReference type="Proteomes" id="UP001412239"/>
    </source>
</evidence>
<accession>A0A292Q7V4</accession>
<dbReference type="GO" id="GO:1990904">
    <property type="term" value="C:ribonucleoprotein complex"/>
    <property type="evidence" value="ECO:0007669"/>
    <property type="project" value="UniProtKB-KW"/>
</dbReference>
<dbReference type="GO" id="GO:0003735">
    <property type="term" value="F:structural constituent of ribosome"/>
    <property type="evidence" value="ECO:0007669"/>
    <property type="project" value="InterPro"/>
</dbReference>
<dbReference type="PANTHER" id="PTHR39150">
    <property type="entry name" value="54S RIBOSOMAL PROTEIN L28, MITOCHONDRIAL"/>
    <property type="match status" value="1"/>
</dbReference>
<proteinExistence type="inferred from homology"/>
<dbReference type="InterPro" id="IPR019192">
    <property type="entry name" value="Ribosomal_mL40"/>
</dbReference>
<gene>
    <name evidence="8" type="ORF">GSTUAT00001128001</name>
</gene>
<sequence length="163" mass="19015">MLRISSTTLSLPQFSVIAHLQAFRAAAALGNGTAPASLTRGMARKSKSKKGAPTDVRIKLIRYSLYHPKTPRPLRFGTMRMLRHWTIHRAWRLYQTAQQKEREYELERQYNKMRDACEELRLTSPGLYERAVAKSIFRYPIVEFRIPTDTPSKIGWNHEWKRG</sequence>
<dbReference type="Gene3D" id="6.10.250.3440">
    <property type="match status" value="1"/>
</dbReference>
<evidence type="ECO:0000313" key="8">
    <source>
        <dbReference type="EMBL" id="CUS14843.1"/>
    </source>
</evidence>
<evidence type="ECO:0000256" key="5">
    <source>
        <dbReference type="ARBA" id="ARBA00023128"/>
    </source>
</evidence>
<evidence type="ECO:0000256" key="3">
    <source>
        <dbReference type="ARBA" id="ARBA00022946"/>
    </source>
</evidence>
<evidence type="ECO:0000256" key="4">
    <source>
        <dbReference type="ARBA" id="ARBA00022980"/>
    </source>
</evidence>
<reference evidence="8" key="1">
    <citation type="submission" date="2015-10" db="EMBL/GenBank/DDBJ databases">
        <authorList>
            <person name="Regsiter A."/>
            <person name="william w."/>
        </authorList>
    </citation>
    <scope>NUCLEOTIDE SEQUENCE</scope>
    <source>
        <strain evidence="8">Montdore</strain>
    </source>
</reference>
<evidence type="ECO:0000256" key="1">
    <source>
        <dbReference type="ARBA" id="ARBA00004173"/>
    </source>
</evidence>
<dbReference type="AlphaFoldDB" id="A0A292Q7V4"/>
<dbReference type="GO" id="GO:0005739">
    <property type="term" value="C:mitochondrion"/>
    <property type="evidence" value="ECO:0007669"/>
    <property type="project" value="UniProtKB-SubCell"/>
</dbReference>
<comment type="subcellular location">
    <subcellularLocation>
        <location evidence="1">Mitochondrion</location>
    </subcellularLocation>
</comment>
<keyword evidence="6" id="KW-0687">Ribonucleoprotein</keyword>